<evidence type="ECO:0000256" key="1">
    <source>
        <dbReference type="ARBA" id="ARBA00008324"/>
    </source>
</evidence>
<proteinExistence type="inferred from homology"/>
<dbReference type="PANTHER" id="PTHR21660">
    <property type="entry name" value="THIOESTERASE SUPERFAMILY MEMBER-RELATED"/>
    <property type="match status" value="1"/>
</dbReference>
<dbReference type="Gene3D" id="3.10.129.10">
    <property type="entry name" value="Hotdog Thioesterase"/>
    <property type="match status" value="1"/>
</dbReference>
<dbReference type="Proteomes" id="UP001597237">
    <property type="component" value="Unassembled WGS sequence"/>
</dbReference>
<dbReference type="GO" id="GO:0016787">
    <property type="term" value="F:hydrolase activity"/>
    <property type="evidence" value="ECO:0007669"/>
    <property type="project" value="UniProtKB-KW"/>
</dbReference>
<organism evidence="4 5">
    <name type="scientific">Phenylobacterium terrae</name>
    <dbReference type="NCBI Taxonomy" id="2665495"/>
    <lineage>
        <taxon>Bacteria</taxon>
        <taxon>Pseudomonadati</taxon>
        <taxon>Pseudomonadota</taxon>
        <taxon>Alphaproteobacteria</taxon>
        <taxon>Caulobacterales</taxon>
        <taxon>Caulobacteraceae</taxon>
        <taxon>Phenylobacterium</taxon>
    </lineage>
</organism>
<dbReference type="PANTHER" id="PTHR21660:SF1">
    <property type="entry name" value="ACYL-COENZYME A THIOESTERASE 13"/>
    <property type="match status" value="1"/>
</dbReference>
<keyword evidence="5" id="KW-1185">Reference proteome</keyword>
<accession>A0ABW4N7V4</accession>
<evidence type="ECO:0000313" key="5">
    <source>
        <dbReference type="Proteomes" id="UP001597237"/>
    </source>
</evidence>
<evidence type="ECO:0000259" key="3">
    <source>
        <dbReference type="Pfam" id="PF03061"/>
    </source>
</evidence>
<gene>
    <name evidence="4" type="ORF">ACFSC0_15180</name>
</gene>
<comment type="caution">
    <text evidence="4">The sequence shown here is derived from an EMBL/GenBank/DDBJ whole genome shotgun (WGS) entry which is preliminary data.</text>
</comment>
<dbReference type="CDD" id="cd03443">
    <property type="entry name" value="PaaI_thioesterase"/>
    <property type="match status" value="1"/>
</dbReference>
<dbReference type="SUPFAM" id="SSF54637">
    <property type="entry name" value="Thioesterase/thiol ester dehydrase-isomerase"/>
    <property type="match status" value="1"/>
</dbReference>
<dbReference type="RefSeq" id="WP_377280884.1">
    <property type="nucleotide sequence ID" value="NZ_JBHRSI010000002.1"/>
</dbReference>
<reference evidence="5" key="1">
    <citation type="journal article" date="2019" name="Int. J. Syst. Evol. Microbiol.">
        <title>The Global Catalogue of Microorganisms (GCM) 10K type strain sequencing project: providing services to taxonomists for standard genome sequencing and annotation.</title>
        <authorList>
            <consortium name="The Broad Institute Genomics Platform"/>
            <consortium name="The Broad Institute Genome Sequencing Center for Infectious Disease"/>
            <person name="Wu L."/>
            <person name="Ma J."/>
        </authorList>
    </citation>
    <scope>NUCLEOTIDE SEQUENCE [LARGE SCALE GENOMIC DNA]</scope>
    <source>
        <strain evidence="5">DFY28</strain>
    </source>
</reference>
<dbReference type="Pfam" id="PF03061">
    <property type="entry name" value="4HBT"/>
    <property type="match status" value="1"/>
</dbReference>
<feature type="domain" description="Thioesterase" evidence="3">
    <location>
        <begin position="53"/>
        <end position="126"/>
    </location>
</feature>
<evidence type="ECO:0000256" key="2">
    <source>
        <dbReference type="ARBA" id="ARBA00022801"/>
    </source>
</evidence>
<dbReference type="EC" id="3.1.2.-" evidence="4"/>
<dbReference type="InterPro" id="IPR039298">
    <property type="entry name" value="ACOT13"/>
</dbReference>
<dbReference type="InterPro" id="IPR006683">
    <property type="entry name" value="Thioestr_dom"/>
</dbReference>
<keyword evidence="2 4" id="KW-0378">Hydrolase</keyword>
<protein>
    <submittedName>
        <fullName evidence="4">PaaI family thioesterase</fullName>
        <ecNumber evidence="4">3.1.2.-</ecNumber>
    </submittedName>
</protein>
<sequence length="142" mass="15437">MSWAKDRLQALVERRAEPPAVVAQLRLGTLDAWGEGWVRKRWEPAADVLGADGSLFGGHLAALADQVLTFAAMTCVPEDCVFRTGSLQVQFLRVGAARTVDIEARVLAHGRRVIAAEAEFRQEDRLIAKAYAQQIVLPGASA</sequence>
<dbReference type="EMBL" id="JBHUEY010000006">
    <property type="protein sequence ID" value="MFD1784745.1"/>
    <property type="molecule type" value="Genomic_DNA"/>
</dbReference>
<dbReference type="InterPro" id="IPR029069">
    <property type="entry name" value="HotDog_dom_sf"/>
</dbReference>
<comment type="similarity">
    <text evidence="1">Belongs to the thioesterase PaaI family.</text>
</comment>
<evidence type="ECO:0000313" key="4">
    <source>
        <dbReference type="EMBL" id="MFD1784745.1"/>
    </source>
</evidence>
<name>A0ABW4N7V4_9CAUL</name>